<accession>A0ACA9QTK7</accession>
<proteinExistence type="predicted"/>
<gene>
    <name evidence="1" type="ORF">DHETER_LOCUS15140</name>
</gene>
<feature type="non-terminal residue" evidence="1">
    <location>
        <position position="1"/>
    </location>
</feature>
<dbReference type="EMBL" id="CAJVPU010050331">
    <property type="protein sequence ID" value="CAG8759173.1"/>
    <property type="molecule type" value="Genomic_DNA"/>
</dbReference>
<reference evidence="1" key="1">
    <citation type="submission" date="2021-06" db="EMBL/GenBank/DDBJ databases">
        <authorList>
            <person name="Kallberg Y."/>
            <person name="Tangrot J."/>
            <person name="Rosling A."/>
        </authorList>
    </citation>
    <scope>NUCLEOTIDE SEQUENCE</scope>
    <source>
        <strain evidence="1">IL203A</strain>
    </source>
</reference>
<name>A0ACA9QTK7_9GLOM</name>
<protein>
    <submittedName>
        <fullName evidence="1">5318_t:CDS:1</fullName>
    </submittedName>
</protein>
<evidence type="ECO:0000313" key="1">
    <source>
        <dbReference type="EMBL" id="CAG8759173.1"/>
    </source>
</evidence>
<keyword evidence="2" id="KW-1185">Reference proteome</keyword>
<comment type="caution">
    <text evidence="1">The sequence shown here is derived from an EMBL/GenBank/DDBJ whole genome shotgun (WGS) entry which is preliminary data.</text>
</comment>
<evidence type="ECO:0000313" key="2">
    <source>
        <dbReference type="Proteomes" id="UP000789702"/>
    </source>
</evidence>
<organism evidence="1 2">
    <name type="scientific">Dentiscutata heterogama</name>
    <dbReference type="NCBI Taxonomy" id="1316150"/>
    <lineage>
        <taxon>Eukaryota</taxon>
        <taxon>Fungi</taxon>
        <taxon>Fungi incertae sedis</taxon>
        <taxon>Mucoromycota</taxon>
        <taxon>Glomeromycotina</taxon>
        <taxon>Glomeromycetes</taxon>
        <taxon>Diversisporales</taxon>
        <taxon>Gigasporaceae</taxon>
        <taxon>Dentiscutata</taxon>
    </lineage>
</organism>
<dbReference type="Proteomes" id="UP000789702">
    <property type="component" value="Unassembled WGS sequence"/>
</dbReference>
<sequence length="42" mass="4925">VQSGYQYTYLRHLGCSPELSTRPPTPKYQLLLSRGGWWLQRS</sequence>